<evidence type="ECO:0000313" key="2">
    <source>
        <dbReference type="Proteomes" id="UP000035021"/>
    </source>
</evidence>
<reference evidence="1 2" key="1">
    <citation type="submission" date="2013-02" db="EMBL/GenBank/DDBJ databases">
        <title>Whole genome shotgun sequence of Gordonia paraffinivorans NBRC 108238.</title>
        <authorList>
            <person name="Isaki-Nakamura S."/>
            <person name="Hosoyama A."/>
            <person name="Tsuchikane K."/>
            <person name="Ando Y."/>
            <person name="Baba S."/>
            <person name="Ohji S."/>
            <person name="Hamada M."/>
            <person name="Tamura T."/>
            <person name="Yamazoe A."/>
            <person name="Yamazaki S."/>
            <person name="Fujita N."/>
        </authorList>
    </citation>
    <scope>NUCLEOTIDE SEQUENCE [LARGE SCALE GENOMIC DNA]</scope>
    <source>
        <strain evidence="1 2">NBRC 108238</strain>
    </source>
</reference>
<evidence type="ECO:0000313" key="1">
    <source>
        <dbReference type="EMBL" id="GAC83888.1"/>
    </source>
</evidence>
<dbReference type="EMBL" id="BAOQ01000016">
    <property type="protein sequence ID" value="GAC83888.1"/>
    <property type="molecule type" value="Genomic_DNA"/>
</dbReference>
<proteinExistence type="predicted"/>
<protein>
    <submittedName>
        <fullName evidence="1">Uncharacterized protein</fullName>
    </submittedName>
</protein>
<comment type="caution">
    <text evidence="1">The sequence shown here is derived from an EMBL/GenBank/DDBJ whole genome shotgun (WGS) entry which is preliminary data.</text>
</comment>
<dbReference type="RefSeq" id="WP_006900122.1">
    <property type="nucleotide sequence ID" value="NZ_BAOQ01000016.1"/>
</dbReference>
<dbReference type="Proteomes" id="UP000035021">
    <property type="component" value="Unassembled WGS sequence"/>
</dbReference>
<gene>
    <name evidence="1" type="ORF">GP2_016_00210</name>
</gene>
<sequence>MGNFAGKRVSKFCGANASTCPPGKRTGDAISPDVTGYFFDGLTRSTGLTVDTSGNVWVTNNWKEIPLQTNPGGLQIVALVGAAAPVALR</sequence>
<organism evidence="1 2">
    <name type="scientific">Gordonia paraffinivorans NBRC 108238</name>
    <dbReference type="NCBI Taxonomy" id="1223543"/>
    <lineage>
        <taxon>Bacteria</taxon>
        <taxon>Bacillati</taxon>
        <taxon>Actinomycetota</taxon>
        <taxon>Actinomycetes</taxon>
        <taxon>Mycobacteriales</taxon>
        <taxon>Gordoniaceae</taxon>
        <taxon>Gordonia</taxon>
    </lineage>
</organism>
<accession>A0ABQ0IK07</accession>
<keyword evidence="2" id="KW-1185">Reference proteome</keyword>
<name>A0ABQ0IK07_9ACTN</name>